<keyword evidence="5" id="KW-0808">Transferase</keyword>
<accession>A0A364NJ66</accession>
<dbReference type="Proteomes" id="UP000250744">
    <property type="component" value="Unassembled WGS sequence"/>
</dbReference>
<dbReference type="Pfam" id="PF01571">
    <property type="entry name" value="GCV_T"/>
    <property type="match status" value="1"/>
</dbReference>
<dbReference type="InterPro" id="IPR006222">
    <property type="entry name" value="GCVT_N"/>
</dbReference>
<keyword evidence="5" id="KW-0489">Methyltransferase</keyword>
<gene>
    <name evidence="5" type="ORF">DN062_15405</name>
</gene>
<dbReference type="SUPFAM" id="SSF103025">
    <property type="entry name" value="Folate-binding domain"/>
    <property type="match status" value="1"/>
</dbReference>
<dbReference type="GO" id="GO:0032259">
    <property type="term" value="P:methylation"/>
    <property type="evidence" value="ECO:0007669"/>
    <property type="project" value="UniProtKB-KW"/>
</dbReference>
<dbReference type="GO" id="GO:0008168">
    <property type="term" value="F:methyltransferase activity"/>
    <property type="evidence" value="ECO:0007669"/>
    <property type="project" value="UniProtKB-KW"/>
</dbReference>
<dbReference type="GO" id="GO:0008483">
    <property type="term" value="F:transaminase activity"/>
    <property type="evidence" value="ECO:0007669"/>
    <property type="project" value="UniProtKB-KW"/>
</dbReference>
<dbReference type="InterPro" id="IPR013977">
    <property type="entry name" value="GcvT_C"/>
</dbReference>
<dbReference type="SUPFAM" id="SSF101790">
    <property type="entry name" value="Aminomethyltransferase beta-barrel domain"/>
    <property type="match status" value="1"/>
</dbReference>
<name>A0A364NJ66_9GAMM</name>
<dbReference type="EMBL" id="QKRX01000014">
    <property type="protein sequence ID" value="RAU16935.1"/>
    <property type="molecule type" value="Genomic_DNA"/>
</dbReference>
<dbReference type="GO" id="GO:0005829">
    <property type="term" value="C:cytosol"/>
    <property type="evidence" value="ECO:0007669"/>
    <property type="project" value="TreeGrafter"/>
</dbReference>
<dbReference type="OrthoDB" id="9774591at2"/>
<keyword evidence="6" id="KW-1185">Reference proteome</keyword>
<dbReference type="PANTHER" id="PTHR43757">
    <property type="entry name" value="AMINOMETHYLTRANSFERASE"/>
    <property type="match status" value="1"/>
</dbReference>
<evidence type="ECO:0000259" key="4">
    <source>
        <dbReference type="Pfam" id="PF09347"/>
    </source>
</evidence>
<proteinExistence type="predicted"/>
<protein>
    <submittedName>
        <fullName evidence="5">Aminomethyltransferase</fullName>
    </submittedName>
</protein>
<dbReference type="InterPro" id="IPR028896">
    <property type="entry name" value="GcvT/YgfZ/DmdA"/>
</dbReference>
<organism evidence="5 6">
    <name type="scientific">Nitrincola tibetensis</name>
    <dbReference type="NCBI Taxonomy" id="2219697"/>
    <lineage>
        <taxon>Bacteria</taxon>
        <taxon>Pseudomonadati</taxon>
        <taxon>Pseudomonadota</taxon>
        <taxon>Gammaproteobacteria</taxon>
        <taxon>Oceanospirillales</taxon>
        <taxon>Oceanospirillaceae</taxon>
        <taxon>Nitrincola</taxon>
    </lineage>
</organism>
<dbReference type="PANTHER" id="PTHR43757:SF2">
    <property type="entry name" value="AMINOMETHYLTRANSFERASE, MITOCHONDRIAL"/>
    <property type="match status" value="1"/>
</dbReference>
<feature type="domain" description="DUF1989" evidence="4">
    <location>
        <begin position="178"/>
        <end position="346"/>
    </location>
</feature>
<evidence type="ECO:0000259" key="3">
    <source>
        <dbReference type="Pfam" id="PF08669"/>
    </source>
</evidence>
<evidence type="ECO:0000259" key="2">
    <source>
        <dbReference type="Pfam" id="PF01571"/>
    </source>
</evidence>
<dbReference type="RefSeq" id="WP_112160194.1">
    <property type="nucleotide sequence ID" value="NZ_QKRX01000014.1"/>
</dbReference>
<feature type="domain" description="GCVT N-terminal" evidence="2">
    <location>
        <begin position="402"/>
        <end position="664"/>
    </location>
</feature>
<dbReference type="Gene3D" id="3.30.1360.120">
    <property type="entry name" value="Probable tRNA modification gtpase trme, domain 1"/>
    <property type="match status" value="1"/>
</dbReference>
<evidence type="ECO:0000256" key="1">
    <source>
        <dbReference type="ARBA" id="ARBA00022576"/>
    </source>
</evidence>
<reference evidence="5 6" key="1">
    <citation type="submission" date="2018-06" db="EMBL/GenBank/DDBJ databases">
        <title>Nitrincola tibetense sp. nov., isolated from Lake XuguoCo on Tibetan Plateau.</title>
        <authorList>
            <person name="Xing P."/>
        </authorList>
    </citation>
    <scope>NUCLEOTIDE SEQUENCE [LARGE SCALE GENOMIC DNA]</scope>
    <source>
        <strain evidence="6">xg18</strain>
    </source>
</reference>
<dbReference type="InterPro" id="IPR029043">
    <property type="entry name" value="GcvT/YgfZ_C"/>
</dbReference>
<keyword evidence="1" id="KW-0032">Aminotransferase</keyword>
<sequence length="774" mass="86218">MKNPLATQPHEPALFARSSRVHTDSLLPGKLRILLLEASDQLLIVNVEGNQQADILALNEQGQCALDSLGLLQKAQENTLGQALSTHTECPDALKTLIQLSNPPPCSANLWAEELPAGHQMSLTAPCKVWIVLSIPYCKTPVDSQVRSSELALTLIRSDANERPILPAPLGKVVNEFTLHPGTAKAYTVKAGEYIQVIDVAGRQCSDFVAFDFNALNQGQYIELDPTVTRTLNSHAYPGPGLFSKFFDQQMQPMLEVIQDTVGRHDSFALACTARYYESMGYMGHDNCSDNISHALQPFGVASKPGWPAINFFFNTQINEHQQMTLDEPWSRPGDYVLLRALKDLLCVSTSCPDDIDPANGWLPTDIHIRLYSAQEHFSPAMTTRTLPNSEPVLTRKSGFYPHLSALTQHFTEYRGWWLPTHFNGYGSLQEYYGCRERVAVMDLSALRKFDILGPDAEALLNYCLTRDIRKLAVGQVVYSAMCYEHGGMLDDGTLLRLGPDNFRWICGEDYAGIWLREQAAKLNMKVWIKSATDQIHNLAVQGPLSRELLTQLIWTPATQPSVAELGWFRLTIGRLNDYNGCPLMITRTGYTGELGYEIWCHPDDASVLWTQLWEKGKHLGLVPLGLEALDMLRIEAGLVFAGYEFCDQTDPFTAGIGFCVPLKSKQDEFIGRDALLERKAHPQHKLMGLRIQGNEPAHHGDPVYQGRAQVGAVTSATRSPITGQNIALCRLDVRYCTLGTPLQLGKLDGHQKRLDVEVCAPIFYDPDKTRVRS</sequence>
<dbReference type="InterPro" id="IPR018959">
    <property type="entry name" value="DUF1989"/>
</dbReference>
<dbReference type="Pfam" id="PF09347">
    <property type="entry name" value="DUF1989"/>
    <property type="match status" value="1"/>
</dbReference>
<evidence type="ECO:0000313" key="5">
    <source>
        <dbReference type="EMBL" id="RAU16935.1"/>
    </source>
</evidence>
<evidence type="ECO:0000313" key="6">
    <source>
        <dbReference type="Proteomes" id="UP000250744"/>
    </source>
</evidence>
<dbReference type="AlphaFoldDB" id="A0A364NJ66"/>
<dbReference type="InterPro" id="IPR027266">
    <property type="entry name" value="TrmE/GcvT-like"/>
</dbReference>
<comment type="caution">
    <text evidence="5">The sequence shown here is derived from an EMBL/GenBank/DDBJ whole genome shotgun (WGS) entry which is preliminary data.</text>
</comment>
<dbReference type="Pfam" id="PF08669">
    <property type="entry name" value="GCV_T_C"/>
    <property type="match status" value="1"/>
</dbReference>
<feature type="domain" description="Aminomethyltransferase C-terminal" evidence="3">
    <location>
        <begin position="686"/>
        <end position="766"/>
    </location>
</feature>